<name>A0ABR3Z5U9_9PEZI</name>
<evidence type="ECO:0000313" key="3">
    <source>
        <dbReference type="Proteomes" id="UP001583280"/>
    </source>
</evidence>
<dbReference type="Proteomes" id="UP001583280">
    <property type="component" value="Unassembled WGS sequence"/>
</dbReference>
<feature type="chain" id="PRO_5045439139" evidence="1">
    <location>
        <begin position="20"/>
        <end position="194"/>
    </location>
</feature>
<reference evidence="2 3" key="1">
    <citation type="journal article" date="2024" name="IMA Fungus">
        <title>IMA Genome - F19 : A genome assembly and annotation guide to empower mycologists, including annotated draft genome sequences of Ceratocystis pirilliformis, Diaporthe australafricana, Fusarium ophioides, Paecilomyces lecythidis, and Sporothrix stenoceras.</title>
        <authorList>
            <person name="Aylward J."/>
            <person name="Wilson A.M."/>
            <person name="Visagie C.M."/>
            <person name="Spraker J."/>
            <person name="Barnes I."/>
            <person name="Buitendag C."/>
            <person name="Ceriani C."/>
            <person name="Del Mar Angel L."/>
            <person name="du Plessis D."/>
            <person name="Fuchs T."/>
            <person name="Gasser K."/>
            <person name="Kramer D."/>
            <person name="Li W."/>
            <person name="Munsamy K."/>
            <person name="Piso A."/>
            <person name="Price J.L."/>
            <person name="Sonnekus B."/>
            <person name="Thomas C."/>
            <person name="van der Nest A."/>
            <person name="van Dijk A."/>
            <person name="van Heerden A."/>
            <person name="van Vuuren N."/>
            <person name="Yilmaz N."/>
            <person name="Duong T.A."/>
            <person name="van der Merwe N.A."/>
            <person name="Wingfield M.J."/>
            <person name="Wingfield B.D."/>
        </authorList>
    </citation>
    <scope>NUCLEOTIDE SEQUENCE [LARGE SCALE GENOMIC DNA]</scope>
    <source>
        <strain evidence="2 3">CMW 12675</strain>
    </source>
</reference>
<evidence type="ECO:0000313" key="2">
    <source>
        <dbReference type="EMBL" id="KAL1896001.1"/>
    </source>
</evidence>
<feature type="signal peptide" evidence="1">
    <location>
        <begin position="1"/>
        <end position="19"/>
    </location>
</feature>
<organism evidence="2 3">
    <name type="scientific">Ceratocystis pirilliformis</name>
    <dbReference type="NCBI Taxonomy" id="259994"/>
    <lineage>
        <taxon>Eukaryota</taxon>
        <taxon>Fungi</taxon>
        <taxon>Dikarya</taxon>
        <taxon>Ascomycota</taxon>
        <taxon>Pezizomycotina</taxon>
        <taxon>Sordariomycetes</taxon>
        <taxon>Hypocreomycetidae</taxon>
        <taxon>Microascales</taxon>
        <taxon>Ceratocystidaceae</taxon>
        <taxon>Ceratocystis</taxon>
    </lineage>
</organism>
<dbReference type="EMBL" id="JAWDJO010000064">
    <property type="protein sequence ID" value="KAL1896001.1"/>
    <property type="molecule type" value="Genomic_DNA"/>
</dbReference>
<evidence type="ECO:0000256" key="1">
    <source>
        <dbReference type="SAM" id="SignalP"/>
    </source>
</evidence>
<keyword evidence="3" id="KW-1185">Reference proteome</keyword>
<proteinExistence type="predicted"/>
<accession>A0ABR3Z5U9</accession>
<gene>
    <name evidence="2" type="ORF">Cpir12675_002978</name>
</gene>
<protein>
    <submittedName>
        <fullName evidence="2">Uncharacterized protein</fullName>
    </submittedName>
</protein>
<keyword evidence="1" id="KW-0732">Signal</keyword>
<sequence length="194" mass="21547">MRSFSLFASLLLPVLGVQAGVLEDHEYRVSYSPDNAYTPVSLMTARWTGNIVNKIAINKNDAVATIYIARNSEEPNSEKKLNLSQIFSAVCGLRDTSPGQINQVAFDSLDSNTQAVISDYRTANGKTDEDSFTVTPSDDSWGKFTNLDYYTDAKSLVPSKDISEIKVTAFTASDVWDWAERNGHYDLLQFTYSS</sequence>
<comment type="caution">
    <text evidence="2">The sequence shown here is derived from an EMBL/GenBank/DDBJ whole genome shotgun (WGS) entry which is preliminary data.</text>
</comment>